<dbReference type="PANTHER" id="PTHR36021">
    <property type="entry name" value="COREPRESSOR"/>
    <property type="match status" value="1"/>
</dbReference>
<accession>A0A803M5P3</accession>
<feature type="compositionally biased region" description="Basic residues" evidence="1">
    <location>
        <begin position="172"/>
        <end position="191"/>
    </location>
</feature>
<feature type="region of interest" description="Disordered" evidence="1">
    <location>
        <begin position="65"/>
        <end position="216"/>
    </location>
</feature>
<dbReference type="AlphaFoldDB" id="A0A803M5P3"/>
<name>A0A803M5P3_CHEQI</name>
<dbReference type="EnsemblPlants" id="AUR62023766-RA">
    <property type="protein sequence ID" value="AUR62023766-RA:cds"/>
    <property type="gene ID" value="AUR62023766"/>
</dbReference>
<feature type="compositionally biased region" description="Low complexity" evidence="1">
    <location>
        <begin position="150"/>
        <end position="162"/>
    </location>
</feature>
<evidence type="ECO:0000313" key="3">
    <source>
        <dbReference type="Proteomes" id="UP000596660"/>
    </source>
</evidence>
<feature type="region of interest" description="Disordered" evidence="1">
    <location>
        <begin position="1"/>
        <end position="36"/>
    </location>
</feature>
<evidence type="ECO:0000256" key="1">
    <source>
        <dbReference type="SAM" id="MobiDB-lite"/>
    </source>
</evidence>
<protein>
    <submittedName>
        <fullName evidence="2">Uncharacterized protein</fullName>
    </submittedName>
</protein>
<reference evidence="2" key="2">
    <citation type="submission" date="2021-03" db="UniProtKB">
        <authorList>
            <consortium name="EnsemblPlants"/>
        </authorList>
    </citation>
    <scope>IDENTIFICATION</scope>
</reference>
<proteinExistence type="predicted"/>
<evidence type="ECO:0000313" key="2">
    <source>
        <dbReference type="EnsemblPlants" id="AUR62023766-RA:cds"/>
    </source>
</evidence>
<keyword evidence="3" id="KW-1185">Reference proteome</keyword>
<dbReference type="OMA" id="NQGYKAM"/>
<dbReference type="Proteomes" id="UP000596660">
    <property type="component" value="Unplaced"/>
</dbReference>
<dbReference type="Gramene" id="AUR62023766-RA">
    <property type="protein sequence ID" value="AUR62023766-RA:cds"/>
    <property type="gene ID" value="AUR62023766"/>
</dbReference>
<organism evidence="2 3">
    <name type="scientific">Chenopodium quinoa</name>
    <name type="common">Quinoa</name>
    <dbReference type="NCBI Taxonomy" id="63459"/>
    <lineage>
        <taxon>Eukaryota</taxon>
        <taxon>Viridiplantae</taxon>
        <taxon>Streptophyta</taxon>
        <taxon>Embryophyta</taxon>
        <taxon>Tracheophyta</taxon>
        <taxon>Spermatophyta</taxon>
        <taxon>Magnoliopsida</taxon>
        <taxon>eudicotyledons</taxon>
        <taxon>Gunneridae</taxon>
        <taxon>Pentapetalae</taxon>
        <taxon>Caryophyllales</taxon>
        <taxon>Chenopodiaceae</taxon>
        <taxon>Chenopodioideae</taxon>
        <taxon>Atripliceae</taxon>
        <taxon>Chenopodium</taxon>
    </lineage>
</organism>
<reference evidence="2" key="1">
    <citation type="journal article" date="2017" name="Nature">
        <title>The genome of Chenopodium quinoa.</title>
        <authorList>
            <person name="Jarvis D.E."/>
            <person name="Ho Y.S."/>
            <person name="Lightfoot D.J."/>
            <person name="Schmoeckel S.M."/>
            <person name="Li B."/>
            <person name="Borm T.J.A."/>
            <person name="Ohyanagi H."/>
            <person name="Mineta K."/>
            <person name="Michell C.T."/>
            <person name="Saber N."/>
            <person name="Kharbatia N.M."/>
            <person name="Rupper R.R."/>
            <person name="Sharp A.R."/>
            <person name="Dally N."/>
            <person name="Boughton B.A."/>
            <person name="Woo Y.H."/>
            <person name="Gao G."/>
            <person name="Schijlen E.G.W.M."/>
            <person name="Guo X."/>
            <person name="Momin A.A."/>
            <person name="Negrao S."/>
            <person name="Al-Babili S."/>
            <person name="Gehring C."/>
            <person name="Roessner U."/>
            <person name="Jung C."/>
            <person name="Murphy K."/>
            <person name="Arold S.T."/>
            <person name="Gojobori T."/>
            <person name="van der Linden C.G."/>
            <person name="van Loo E.N."/>
            <person name="Jellen E.N."/>
            <person name="Maughan P.J."/>
            <person name="Tester M."/>
        </authorList>
    </citation>
    <scope>NUCLEOTIDE SEQUENCE [LARGE SCALE GENOMIC DNA]</scope>
    <source>
        <strain evidence="2">cv. PI 614886</strain>
    </source>
</reference>
<feature type="compositionally biased region" description="Basic and acidic residues" evidence="1">
    <location>
        <begin position="65"/>
        <end position="97"/>
    </location>
</feature>
<sequence length="216" mass="24600">MGKNQAYKAMQRSRVGSSSGAQDEVEDGLSQVDGSFHTPEWHAARLANLSTSHTVTWEEFKMKQKEEAVKRGEQEADKDRMMREYRLQLDAERERKLSQGRNHSSSKSKDSKHKKVRNDGNDNEVINNAVEVLGVTQDYEDIHHSRRYSSDSSSSDSSSESSSSDEEERESRRSKSRSKKTRKERRHRSRNKSSSTDDEAAGPLPLSRFFGNVKSS</sequence>
<dbReference type="PANTHER" id="PTHR36021:SF1">
    <property type="entry name" value="COREPRESSOR"/>
    <property type="match status" value="1"/>
</dbReference>
<feature type="compositionally biased region" description="Basic residues" evidence="1">
    <location>
        <begin position="104"/>
        <end position="116"/>
    </location>
</feature>